<dbReference type="Gene3D" id="3.40.50.1860">
    <property type="match status" value="2"/>
</dbReference>
<dbReference type="NCBIfam" id="TIGR00035">
    <property type="entry name" value="asp_race"/>
    <property type="match status" value="1"/>
</dbReference>
<evidence type="ECO:0000313" key="3">
    <source>
        <dbReference type="EMBL" id="CUU22426.1"/>
    </source>
</evidence>
<evidence type="ECO:0000256" key="1">
    <source>
        <dbReference type="ARBA" id="ARBA00007847"/>
    </source>
</evidence>
<dbReference type="OrthoDB" id="9803739at2"/>
<dbReference type="PANTHER" id="PTHR21198">
    <property type="entry name" value="GLUTAMATE RACEMASE"/>
    <property type="match status" value="1"/>
</dbReference>
<dbReference type="PATRIC" id="fig|1619313.3.peg.196"/>
<dbReference type="RefSeq" id="WP_067426920.1">
    <property type="nucleotide sequence ID" value="NZ_CP072598.1"/>
</dbReference>
<dbReference type="InterPro" id="IPR015942">
    <property type="entry name" value="Asp/Glu/hydantoin_racemase"/>
</dbReference>
<dbReference type="GO" id="GO:0047661">
    <property type="term" value="F:amino-acid racemase activity"/>
    <property type="evidence" value="ECO:0007669"/>
    <property type="project" value="InterPro"/>
</dbReference>
<accession>A0A0U5KWK5</accession>
<dbReference type="AlphaFoldDB" id="A0A0U5KWK5"/>
<proteinExistence type="inferred from homology"/>
<dbReference type="EMBL" id="LN907827">
    <property type="protein sequence ID" value="CUU22426.1"/>
    <property type="molecule type" value="Genomic_DNA"/>
</dbReference>
<evidence type="ECO:0000313" key="4">
    <source>
        <dbReference type="Proteomes" id="UP000059419"/>
    </source>
</evidence>
<protein>
    <submittedName>
        <fullName evidence="3">Aspartate racemase</fullName>
    </submittedName>
</protein>
<keyword evidence="2" id="KW-0413">Isomerase</keyword>
<gene>
    <name evidence="3" type="ORF">EM595_0189</name>
</gene>
<name>A0A0U5KWK5_9GAMM</name>
<dbReference type="InterPro" id="IPR033134">
    <property type="entry name" value="Asp/Glu_racemase_AS_2"/>
</dbReference>
<sequence length="247" mass="26484">MVKIDPIYPAVSWPADEGVLGVVGVAPWATLDFCQQLYALTKVEKEWEYPRLIIDNNSKIPSRGRHLQLGERDPSPWIQATIDTLAEMGATVAVVPCNTAHILWPRWSQNSAIPLVSIIDATASSVRKKAACVALLGSELLCASGLYQQALAATGCTTVALSSAEQQIVSDCIAAIKVARRVPKPLLAQLYGCVSQLETRGVTTLILACTELSLLKGSAVWQGLEIVDSNASLAQASLEAIGYQKWA</sequence>
<dbReference type="KEGG" id="ege:EM595_0189"/>
<organism evidence="3 4">
    <name type="scientific">Duffyella gerundensis</name>
    <dbReference type="NCBI Taxonomy" id="1619313"/>
    <lineage>
        <taxon>Bacteria</taxon>
        <taxon>Pseudomonadati</taxon>
        <taxon>Pseudomonadota</taxon>
        <taxon>Gammaproteobacteria</taxon>
        <taxon>Enterobacterales</taxon>
        <taxon>Erwiniaceae</taxon>
        <taxon>Duffyella</taxon>
    </lineage>
</organism>
<comment type="similarity">
    <text evidence="1">Belongs to the aspartate/glutamate racemases family.</text>
</comment>
<dbReference type="SUPFAM" id="SSF53681">
    <property type="entry name" value="Aspartate/glutamate racemase"/>
    <property type="match status" value="2"/>
</dbReference>
<keyword evidence="4" id="KW-1185">Reference proteome</keyword>
<dbReference type="STRING" id="1619313.EM595_0189"/>
<reference evidence="4" key="1">
    <citation type="submission" date="2015-11" db="EMBL/GenBank/DDBJ databases">
        <authorList>
            <person name="Blom J."/>
        </authorList>
    </citation>
    <scope>NUCLEOTIDE SEQUENCE [LARGE SCALE GENOMIC DNA]</scope>
</reference>
<evidence type="ECO:0000256" key="2">
    <source>
        <dbReference type="ARBA" id="ARBA00023235"/>
    </source>
</evidence>
<dbReference type="InterPro" id="IPR001920">
    <property type="entry name" value="Asp/Glu_race"/>
</dbReference>
<dbReference type="InterPro" id="IPR004380">
    <property type="entry name" value="Asp_race"/>
</dbReference>
<dbReference type="PANTHER" id="PTHR21198:SF7">
    <property type="entry name" value="ASPARTATE-GLUTAMATE RACEMASE FAMILY"/>
    <property type="match status" value="1"/>
</dbReference>
<dbReference type="Proteomes" id="UP000059419">
    <property type="component" value="Chromosome 1"/>
</dbReference>
<dbReference type="PROSITE" id="PS00924">
    <property type="entry name" value="ASP_GLU_RACEMASE_2"/>
    <property type="match status" value="1"/>
</dbReference>
<dbReference type="Pfam" id="PF01177">
    <property type="entry name" value="Asp_Glu_race"/>
    <property type="match status" value="1"/>
</dbReference>